<evidence type="ECO:0000313" key="2">
    <source>
        <dbReference type="Proteomes" id="UP000256601"/>
    </source>
</evidence>
<feature type="non-terminal residue" evidence="1">
    <location>
        <position position="1"/>
    </location>
</feature>
<organism evidence="1 2">
    <name type="scientific">Yarrowia lipolytica</name>
    <name type="common">Candida lipolytica</name>
    <dbReference type="NCBI Taxonomy" id="4952"/>
    <lineage>
        <taxon>Eukaryota</taxon>
        <taxon>Fungi</taxon>
        <taxon>Dikarya</taxon>
        <taxon>Ascomycota</taxon>
        <taxon>Saccharomycotina</taxon>
        <taxon>Dipodascomycetes</taxon>
        <taxon>Dipodascales</taxon>
        <taxon>Dipodascales incertae sedis</taxon>
        <taxon>Yarrowia</taxon>
    </lineage>
</organism>
<evidence type="ECO:0000313" key="1">
    <source>
        <dbReference type="EMBL" id="RDW23724.1"/>
    </source>
</evidence>
<protein>
    <submittedName>
        <fullName evidence="1">Uncharacterized protein</fullName>
    </submittedName>
</protein>
<dbReference type="Proteomes" id="UP000256601">
    <property type="component" value="Unassembled WGS sequence"/>
</dbReference>
<dbReference type="AlphaFoldDB" id="A0A371C0E4"/>
<sequence length="89" mass="9953">PLMLLQTFLMLLQTPLWLLPTSLKLLTTQQMLDIPLVSLLACICLDLPLDLPLDLSRAPTTPPPSDPLPLLIRPTLRLPLLSVLLQSFY</sequence>
<dbReference type="EMBL" id="KZ857343">
    <property type="protein sequence ID" value="RDW23724.1"/>
    <property type="molecule type" value="Genomic_DNA"/>
</dbReference>
<reference evidence="1 2" key="1">
    <citation type="submission" date="2018-07" db="EMBL/GenBank/DDBJ databases">
        <title>Draft Genome Assemblies for Five Robust Yarrowia lipolytica Strains Exhibiting High Lipid Production and Pentose Sugar Utilization and Sugar Alcohol Secretion from Undetoxified Lignocellulosic Biomass Hydrolysates.</title>
        <authorList>
            <consortium name="DOE Joint Genome Institute"/>
            <person name="Walker C."/>
            <person name="Ryu S."/>
            <person name="Na H."/>
            <person name="Zane M."/>
            <person name="LaButti K."/>
            <person name="Lipzen A."/>
            <person name="Haridas S."/>
            <person name="Barry K."/>
            <person name="Grigoriev I.V."/>
            <person name="Quarterman J."/>
            <person name="Slininger P."/>
            <person name="Dien B."/>
            <person name="Trinh C.T."/>
        </authorList>
    </citation>
    <scope>NUCLEOTIDE SEQUENCE [LARGE SCALE GENOMIC DNA]</scope>
    <source>
        <strain evidence="1 2">YB392</strain>
    </source>
</reference>
<name>A0A371C0E4_YARLL</name>
<accession>A0A371C0E4</accession>
<gene>
    <name evidence="1" type="ORF">B0I71DRAFT_135476</name>
</gene>
<proteinExistence type="predicted"/>